<evidence type="ECO:0008006" key="4">
    <source>
        <dbReference type="Google" id="ProtNLM"/>
    </source>
</evidence>
<dbReference type="EMBL" id="JACHOA010000002">
    <property type="protein sequence ID" value="MBB4613183.1"/>
    <property type="molecule type" value="Genomic_DNA"/>
</dbReference>
<protein>
    <recommendedName>
        <fullName evidence="4">DUF4139 domain-containing protein</fullName>
    </recommendedName>
</protein>
<dbReference type="Proteomes" id="UP000538566">
    <property type="component" value="Unassembled WGS sequence"/>
</dbReference>
<feature type="signal peptide" evidence="1">
    <location>
        <begin position="1"/>
        <end position="18"/>
    </location>
</feature>
<evidence type="ECO:0000313" key="2">
    <source>
        <dbReference type="EMBL" id="MBB4613183.1"/>
    </source>
</evidence>
<keyword evidence="1" id="KW-0732">Signal</keyword>
<organism evidence="2 3">
    <name type="scientific">Novosphingobium taihuense</name>
    <dbReference type="NCBI Taxonomy" id="260085"/>
    <lineage>
        <taxon>Bacteria</taxon>
        <taxon>Pseudomonadati</taxon>
        <taxon>Pseudomonadota</taxon>
        <taxon>Alphaproteobacteria</taxon>
        <taxon>Sphingomonadales</taxon>
        <taxon>Sphingomonadaceae</taxon>
        <taxon>Novosphingobium</taxon>
    </lineage>
</organism>
<name>A0A7W7AA10_9SPHN</name>
<dbReference type="PANTHER" id="PTHR38075">
    <property type="entry name" value="DUF4139 DOMAIN-CONTAINING PROTEIN"/>
    <property type="match status" value="1"/>
</dbReference>
<evidence type="ECO:0000256" key="1">
    <source>
        <dbReference type="SAM" id="SignalP"/>
    </source>
</evidence>
<comment type="caution">
    <text evidence="2">The sequence shown here is derived from an EMBL/GenBank/DDBJ whole genome shotgun (WGS) entry which is preliminary data.</text>
</comment>
<evidence type="ECO:0000313" key="3">
    <source>
        <dbReference type="Proteomes" id="UP000538566"/>
    </source>
</evidence>
<dbReference type="AlphaFoldDB" id="A0A7W7AA10"/>
<reference evidence="2 3" key="1">
    <citation type="submission" date="2020-08" db="EMBL/GenBank/DDBJ databases">
        <title>Genomic Encyclopedia of Type Strains, Phase IV (KMG-IV): sequencing the most valuable type-strain genomes for metagenomic binning, comparative biology and taxonomic classification.</title>
        <authorList>
            <person name="Goeker M."/>
        </authorList>
    </citation>
    <scope>NUCLEOTIDE SEQUENCE [LARGE SCALE GENOMIC DNA]</scope>
    <source>
        <strain evidence="2 3">DSM 17507</strain>
    </source>
</reference>
<accession>A0A7W7AA10</accession>
<gene>
    <name evidence="2" type="ORF">GGR37_001442</name>
</gene>
<dbReference type="PANTHER" id="PTHR38075:SF1">
    <property type="entry name" value="DUF4139 DOMAIN-CONTAINING PROTEIN"/>
    <property type="match status" value="1"/>
</dbReference>
<feature type="chain" id="PRO_5030708381" description="DUF4139 domain-containing protein" evidence="1">
    <location>
        <begin position="19"/>
        <end position="509"/>
    </location>
</feature>
<keyword evidence="3" id="KW-1185">Reference proteome</keyword>
<proteinExistence type="predicted"/>
<dbReference type="RefSeq" id="WP_258537004.1">
    <property type="nucleotide sequence ID" value="NZ_JACHOA010000002.1"/>
</dbReference>
<sequence>MRRVSFLALVLCSAPVLGQDPITSAAPDRVSVSVYRAPDRGSDEAMDLDWLEGYALVTETRTVEIPAGKATIRFEGVAAGLFPESAIVTGLPAGVREKNLDADLLSPRSLYARMYGRPIILRRIVPATGVVREERAIIRSGPDGAAILQTSQGFEAVNCGGLEDDLLYPEAPKDLSARPTLSVETDSPVAQKATLSLSYLAWGFDWQSNYVIHMNPDGRTADLSAWVTLASSDSTSFADAETAVIAGEVNREDSDQGVKPAGGELVLQCAVSPVAPVPVPPPALAMPAPAPPAMEMADIVVTAQRRNDAVMNAPVTVQQEGLGDLKLYRVPVPVTVAANAQKQVALAQKVGVKMEALYRAEVWEDNVNEVRQILRTRNRKEDGLGLPLPGGPLTVFEAHGDAVLLSGEGGLPDRAVGEDVEILLSEATQVTASAEEIKADERSMTVRLTVRNARPVPVRFEARIASNSANGVKAISGGRLSRKDGRSIWATDIGPMATVSLVYAIVKSD</sequence>